<dbReference type="OrthoDB" id="9807643at2"/>
<dbReference type="NCBIfam" id="TIGR00178">
    <property type="entry name" value="monomer_idh"/>
    <property type="match status" value="1"/>
</dbReference>
<feature type="binding site" evidence="13">
    <location>
        <position position="137"/>
    </location>
    <ligand>
        <name>NADP(+)</name>
        <dbReference type="ChEBI" id="CHEBI:58349"/>
    </ligand>
</feature>
<feature type="site" description="Critical for catalysis" evidence="10">
    <location>
        <position position="421"/>
    </location>
</feature>
<feature type="binding site" evidence="13">
    <location>
        <begin position="84"/>
        <end position="89"/>
    </location>
    <ligand>
        <name>NADP(+)</name>
        <dbReference type="ChEBI" id="CHEBI:58349"/>
    </ligand>
</feature>
<dbReference type="Pfam" id="PF03971">
    <property type="entry name" value="IDH"/>
    <property type="match status" value="1"/>
</dbReference>
<evidence type="ECO:0000256" key="3">
    <source>
        <dbReference type="ARBA" id="ARBA00022723"/>
    </source>
</evidence>
<feature type="binding site" evidence="13">
    <location>
        <position position="590"/>
    </location>
    <ligand>
        <name>NADP(+)</name>
        <dbReference type="ChEBI" id="CHEBI:58349"/>
    </ligand>
</feature>
<evidence type="ECO:0000256" key="6">
    <source>
        <dbReference type="ARBA" id="ARBA00023002"/>
    </source>
</evidence>
<evidence type="ECO:0000313" key="14">
    <source>
        <dbReference type="EMBL" id="RLQ20416.1"/>
    </source>
</evidence>
<protein>
    <recommendedName>
        <fullName evidence="9">Isocitrate dehydrogenase [NADP]</fullName>
        <ecNumber evidence="9">1.1.1.42</ecNumber>
    </recommendedName>
    <alternativeName>
        <fullName evidence="9">Oxalosuccinate decarboxylase</fullName>
    </alternativeName>
</protein>
<organism evidence="14 15">
    <name type="scientific">Seongchinamella sediminis</name>
    <dbReference type="NCBI Taxonomy" id="2283635"/>
    <lineage>
        <taxon>Bacteria</taxon>
        <taxon>Pseudomonadati</taxon>
        <taxon>Pseudomonadota</taxon>
        <taxon>Gammaproteobacteria</taxon>
        <taxon>Cellvibrionales</taxon>
        <taxon>Halieaceae</taxon>
        <taxon>Seongchinamella</taxon>
    </lineage>
</organism>
<evidence type="ECO:0000256" key="1">
    <source>
        <dbReference type="ARBA" id="ARBA00022435"/>
    </source>
</evidence>
<dbReference type="PIRSF" id="PIRSF009407">
    <property type="entry name" value="IDH_monmr"/>
    <property type="match status" value="1"/>
</dbReference>
<comment type="cofactor">
    <cofactor evidence="12">
        <name>Mg(2+)</name>
        <dbReference type="ChEBI" id="CHEBI:18420"/>
    </cofactor>
    <cofactor evidence="12">
        <name>Mn(2+)</name>
        <dbReference type="ChEBI" id="CHEBI:29035"/>
    </cofactor>
    <text evidence="12">Binds 1 Mg(2+) or Mn(2+) ion per subunit.</text>
</comment>
<feature type="binding site" evidence="12">
    <location>
        <position position="351"/>
    </location>
    <ligand>
        <name>Mg(2+)</name>
        <dbReference type="ChEBI" id="CHEBI:18420"/>
    </ligand>
</feature>
<gene>
    <name evidence="14" type="ORF">DWB85_17725</name>
</gene>
<keyword evidence="1 9" id="KW-0329">Glyoxylate bypass</keyword>
<evidence type="ECO:0000256" key="9">
    <source>
        <dbReference type="PIRNR" id="PIRNR009407"/>
    </source>
</evidence>
<comment type="caution">
    <text evidence="14">The sequence shown here is derived from an EMBL/GenBank/DDBJ whole genome shotgun (WGS) entry which is preliminary data.</text>
</comment>
<keyword evidence="5 9" id="KW-0521">NADP</keyword>
<name>A0A3L7DTL0_9GAMM</name>
<feature type="site" description="Critical for catalysis" evidence="10">
    <location>
        <position position="256"/>
    </location>
</feature>
<evidence type="ECO:0000256" key="4">
    <source>
        <dbReference type="ARBA" id="ARBA00022842"/>
    </source>
</evidence>
<feature type="binding site" evidence="13">
    <location>
        <begin position="601"/>
        <end position="603"/>
    </location>
    <ligand>
        <name>NADP(+)</name>
        <dbReference type="ChEBI" id="CHEBI:58349"/>
    </ligand>
</feature>
<keyword evidence="4 12" id="KW-0460">Magnesium</keyword>
<dbReference type="PANTHER" id="PTHR36999:SF1">
    <property type="entry name" value="ISOCITRATE DEHYDROGENASE (NADP(+))"/>
    <property type="match status" value="1"/>
</dbReference>
<evidence type="ECO:0000256" key="8">
    <source>
        <dbReference type="ARBA" id="ARBA00046318"/>
    </source>
</evidence>
<dbReference type="GO" id="GO:0006099">
    <property type="term" value="P:tricarboxylic acid cycle"/>
    <property type="evidence" value="ECO:0007669"/>
    <property type="project" value="UniProtKB-KW"/>
</dbReference>
<dbReference type="EC" id="1.1.1.42" evidence="9"/>
<dbReference type="SUPFAM" id="SSF53659">
    <property type="entry name" value="Isocitrate/Isopropylmalate dehydrogenase-like"/>
    <property type="match status" value="1"/>
</dbReference>
<feature type="binding site" evidence="11">
    <location>
        <position position="548"/>
    </location>
    <ligand>
        <name>D-threo-isocitrate</name>
        <dbReference type="ChEBI" id="CHEBI:15562"/>
    </ligand>
</feature>
<evidence type="ECO:0000256" key="5">
    <source>
        <dbReference type="ARBA" id="ARBA00022857"/>
    </source>
</evidence>
<evidence type="ECO:0000256" key="13">
    <source>
        <dbReference type="PIRSR" id="PIRSR009407-4"/>
    </source>
</evidence>
<dbReference type="RefSeq" id="WP_117957254.1">
    <property type="nucleotide sequence ID" value="NZ_QRAN01000028.1"/>
</dbReference>
<evidence type="ECO:0000256" key="2">
    <source>
        <dbReference type="ARBA" id="ARBA00022532"/>
    </source>
</evidence>
<dbReference type="AlphaFoldDB" id="A0A3L7DTL0"/>
<evidence type="ECO:0000256" key="11">
    <source>
        <dbReference type="PIRSR" id="PIRSR009407-2"/>
    </source>
</evidence>
<keyword evidence="15" id="KW-1185">Reference proteome</keyword>
<dbReference type="InterPro" id="IPR004436">
    <property type="entry name" value="Isocitrate_DH_NADP_mono"/>
</dbReference>
<evidence type="ECO:0000256" key="7">
    <source>
        <dbReference type="ARBA" id="ARBA00023554"/>
    </source>
</evidence>
<evidence type="ECO:0000256" key="12">
    <source>
        <dbReference type="PIRSR" id="PIRSR009407-3"/>
    </source>
</evidence>
<keyword evidence="6 9" id="KW-0560">Oxidoreductase</keyword>
<feature type="binding site" evidence="13">
    <location>
        <begin position="585"/>
        <end position="586"/>
    </location>
    <ligand>
        <name>NADP(+)</name>
        <dbReference type="ChEBI" id="CHEBI:58349"/>
    </ligand>
</feature>
<proteinExistence type="inferred from homology"/>
<dbReference type="Proteomes" id="UP000265509">
    <property type="component" value="Unassembled WGS sequence"/>
</dbReference>
<comment type="similarity">
    <text evidence="8 9">Belongs to the monomeric-type IDH family.</text>
</comment>
<reference evidence="14 15" key="1">
    <citation type="submission" date="2018-07" db="EMBL/GenBank/DDBJ databases">
        <title>Halioglobus sp. genome submission.</title>
        <authorList>
            <person name="Ye M.-Q."/>
            <person name="Du Z.-J."/>
        </authorList>
    </citation>
    <scope>NUCLEOTIDE SEQUENCE [LARGE SCALE GENOMIC DNA]</scope>
    <source>
        <strain evidence="14 15">U0301</strain>
    </source>
</reference>
<evidence type="ECO:0000256" key="10">
    <source>
        <dbReference type="PIRSR" id="PIRSR009407-1"/>
    </source>
</evidence>
<dbReference type="GO" id="GO:0004450">
    <property type="term" value="F:isocitrate dehydrogenase (NADP+) activity"/>
    <property type="evidence" value="ECO:0007669"/>
    <property type="project" value="UniProtKB-EC"/>
</dbReference>
<dbReference type="GO" id="GO:0006097">
    <property type="term" value="P:glyoxylate cycle"/>
    <property type="evidence" value="ECO:0007669"/>
    <property type="project" value="UniProtKB-KW"/>
</dbReference>
<feature type="binding site" evidence="11">
    <location>
        <begin position="134"/>
        <end position="141"/>
    </location>
    <ligand>
        <name>substrate</name>
    </ligand>
</feature>
<evidence type="ECO:0000313" key="15">
    <source>
        <dbReference type="Proteomes" id="UP000265509"/>
    </source>
</evidence>
<sequence length="745" mass="82396">MTTNSSTIYYTLTDEAPSLATCSLLPIVRTFTSAAGIDVKITDISLAGRILAGFPDRLTEEQQVVDGLAFLGELTQDPDANIIKLPNISASIPQLKDCIAELQGQGYDIPDYPENPQTDEDRDIQSRYAKVLGSAVNPVLREGNSDRRAPKAVKEYVRKFPHSMGEWSKASRSHADYMRGGDFYSAEQSLTMAEAGDVRIEFVAEDGSVTVKKELALEQGEVMDSMRMSAGALREFLEETMNDARDSGVMWSLHVKATMMKVSHPIVFGHAVTVFYKDLFAKHDELFAELGVNPNNGLSSVYEKIESLPRSKREEIMEDIHACYEGRPELAMVDSVKGITNLHVPSDVIVDASMPAMIRNGGKMWGPDGKAKDCKAVMPESTYSTIYQEMINFCKTNGAFDPTVCGTVPNVGLMAKKAEEYGSHDKTFEVDAPGVMRVVNAAGEVLMQHDVQPGDIWRACQTKDEAIRDWVKLAVNRSRQSDTPVIFWLDRNRAHDIELIKKVNEYLEDHDTEGLDIRIMTYVEAIRRSMERMIRGRDTISATGNVLRDYLTDLFPIMELGTSAKMLSIVPMLKGGGMYETGAGGSAPKHVQQLQEENHLRWDSLGEFLALAVSLEDMGLKQNNARAALLAKTLDEATGKLLENNKSPSRKVGELDNRGSHFYLGMYWAEALAAQSEDAEMAAQFAPLAKAFSDNEAAIVGELEKAQGKPVEEEGYGYYHADRAAVKRIMRPSKTLNDILAQANS</sequence>
<feature type="binding site" evidence="11">
    <location>
        <position position="147"/>
    </location>
    <ligand>
        <name>D-threo-isocitrate</name>
        <dbReference type="ChEBI" id="CHEBI:15562"/>
    </ligand>
</feature>
<comment type="catalytic activity">
    <reaction evidence="7 9">
        <text>D-threo-isocitrate + NADP(+) = 2-oxoglutarate + CO2 + NADPH</text>
        <dbReference type="Rhea" id="RHEA:19629"/>
        <dbReference type="ChEBI" id="CHEBI:15562"/>
        <dbReference type="ChEBI" id="CHEBI:16526"/>
        <dbReference type="ChEBI" id="CHEBI:16810"/>
        <dbReference type="ChEBI" id="CHEBI:57783"/>
        <dbReference type="ChEBI" id="CHEBI:58349"/>
        <dbReference type="EC" id="1.1.1.42"/>
    </reaction>
</comment>
<dbReference type="EMBL" id="QRAN01000028">
    <property type="protein sequence ID" value="RLQ20416.1"/>
    <property type="molecule type" value="Genomic_DNA"/>
</dbReference>
<feature type="binding site" evidence="13">
    <location>
        <position position="650"/>
    </location>
    <ligand>
        <name>NADP(+)</name>
        <dbReference type="ChEBI" id="CHEBI:58349"/>
    </ligand>
</feature>
<keyword evidence="2 9" id="KW-0816">Tricarboxylic acid cycle</keyword>
<keyword evidence="3 12" id="KW-0479">Metal-binding</keyword>
<dbReference type="GO" id="GO:0046872">
    <property type="term" value="F:metal ion binding"/>
    <property type="evidence" value="ECO:0007669"/>
    <property type="project" value="UniProtKB-KW"/>
</dbReference>
<dbReference type="Gene3D" id="3.40.718.10">
    <property type="entry name" value="Isopropylmalate Dehydrogenase"/>
    <property type="match status" value="1"/>
</dbReference>
<dbReference type="PANTHER" id="PTHR36999">
    <property type="entry name" value="ISOCITRATE DEHYDROGENASE [NADP]"/>
    <property type="match status" value="1"/>
</dbReference>
<feature type="binding site" evidence="12">
    <location>
        <position position="549"/>
    </location>
    <ligand>
        <name>Mg(2+)</name>
        <dbReference type="ChEBI" id="CHEBI:18420"/>
    </ligand>
</feature>
<feature type="binding site" evidence="12">
    <location>
        <position position="553"/>
    </location>
    <ligand>
        <name>Mg(2+)</name>
        <dbReference type="ChEBI" id="CHEBI:18420"/>
    </ligand>
</feature>
<accession>A0A3L7DTL0</accession>